<evidence type="ECO:0000313" key="3">
    <source>
        <dbReference type="Proteomes" id="UP000463857"/>
    </source>
</evidence>
<keyword evidence="3" id="KW-1185">Reference proteome</keyword>
<feature type="transmembrane region" description="Helical" evidence="1">
    <location>
        <begin position="104"/>
        <end position="127"/>
    </location>
</feature>
<proteinExistence type="predicted"/>
<evidence type="ECO:0000256" key="1">
    <source>
        <dbReference type="SAM" id="Phobius"/>
    </source>
</evidence>
<dbReference type="RefSeq" id="WP_159547259.1">
    <property type="nucleotide sequence ID" value="NZ_CP047156.1"/>
</dbReference>
<feature type="transmembrane region" description="Helical" evidence="1">
    <location>
        <begin position="42"/>
        <end position="64"/>
    </location>
</feature>
<dbReference type="EMBL" id="CP047156">
    <property type="protein sequence ID" value="QHC02135.1"/>
    <property type="molecule type" value="Genomic_DNA"/>
</dbReference>
<keyword evidence="1" id="KW-0472">Membrane</keyword>
<keyword evidence="1" id="KW-0812">Transmembrane</keyword>
<name>A0A7L4YSD0_9ACTN</name>
<gene>
    <name evidence="2" type="ORF">EK0264_18905</name>
</gene>
<dbReference type="KEGG" id="eke:EK0264_18905"/>
<evidence type="ECO:0000313" key="2">
    <source>
        <dbReference type="EMBL" id="QHC02135.1"/>
    </source>
</evidence>
<dbReference type="InParanoid" id="A0A7L4YSD0"/>
<reference evidence="2 3" key="1">
    <citation type="journal article" date="2018" name="Int. J. Syst. Evol. Microbiol.">
        <title>Epidermidibacterium keratini gen. nov., sp. nov., a member of the family Sporichthyaceae, isolated from keratin epidermis.</title>
        <authorList>
            <person name="Lee D.G."/>
            <person name="Trujillo M.E."/>
            <person name="Kang S."/>
            <person name="Nam J.J."/>
            <person name="Kim Y.J."/>
        </authorList>
    </citation>
    <scope>NUCLEOTIDE SEQUENCE [LARGE SCALE GENOMIC DNA]</scope>
    <source>
        <strain evidence="2 3">EPI-7</strain>
    </source>
</reference>
<dbReference type="AlphaFoldDB" id="A0A7L4YSD0"/>
<organism evidence="2 3">
    <name type="scientific">Epidermidibacterium keratini</name>
    <dbReference type="NCBI Taxonomy" id="1891644"/>
    <lineage>
        <taxon>Bacteria</taxon>
        <taxon>Bacillati</taxon>
        <taxon>Actinomycetota</taxon>
        <taxon>Actinomycetes</taxon>
        <taxon>Sporichthyales</taxon>
        <taxon>Sporichthyaceae</taxon>
        <taxon>Epidermidibacterium</taxon>
    </lineage>
</organism>
<dbReference type="OrthoDB" id="4735888at2"/>
<dbReference type="Proteomes" id="UP000463857">
    <property type="component" value="Chromosome"/>
</dbReference>
<accession>A0A7L4YSD0</accession>
<feature type="transmembrane region" description="Helical" evidence="1">
    <location>
        <begin position="177"/>
        <end position="200"/>
    </location>
</feature>
<protein>
    <submittedName>
        <fullName evidence="2">Uncharacterized protein</fullName>
    </submittedName>
</protein>
<sequence>MRFSDAATRPQQFPGVSMLDERVPATIADRAPSVRARRTPTIYPLGAVVIVLTAIALIVAGQLIRTPWGLPGHRTLFWLAPMITARLAIDRANVGTGVAAASSAIILTANPMWGLQILPYLIAGVVLDRLVPSTAVRRAPWLLVLAAPLIASVNLIAPLARNLQTAPLETVVSSMWFYVQGHLLWGLAAGVLGTALGLAGQRGLARLSDRRGRRAAA</sequence>
<keyword evidence="1" id="KW-1133">Transmembrane helix</keyword>
<feature type="transmembrane region" description="Helical" evidence="1">
    <location>
        <begin position="139"/>
        <end position="157"/>
    </location>
</feature>